<protein>
    <submittedName>
        <fullName evidence="1">Uncharacterized protein</fullName>
    </submittedName>
</protein>
<sequence>MIKDAGYLGSAIWDRLYCHLVAIAALEERMQTRFGDINIRVNDLTTRLKALELRPNMNRGRRDARVGDDIRGQPIRELVRANPRGQYDYRYSSDDEDRALKAEMLMQDKTNTRFDCQRKVSTIEPRLTPVKKGKLPQPNSQSKCNQEGYRSNVWPQRRHVNMVECENEECRKGTELYREECCEPNGEGENEDDDGQAYMMRRLLLTSKDGDETQQHKLFRTKCTVNQ</sequence>
<dbReference type="EMBL" id="CM009295">
    <property type="protein sequence ID" value="PNT31181.1"/>
    <property type="molecule type" value="Genomic_DNA"/>
</dbReference>
<keyword evidence="2" id="KW-1185">Reference proteome</keyword>
<accession>B9MTI6</accession>
<reference evidence="1 2" key="1">
    <citation type="journal article" date="2006" name="Science">
        <title>The genome of black cottonwood, Populus trichocarpa (Torr. &amp; Gray).</title>
        <authorList>
            <person name="Tuskan G.A."/>
            <person name="Difazio S."/>
            <person name="Jansson S."/>
            <person name="Bohlmann J."/>
            <person name="Grigoriev I."/>
            <person name="Hellsten U."/>
            <person name="Putnam N."/>
            <person name="Ralph S."/>
            <person name="Rombauts S."/>
            <person name="Salamov A."/>
            <person name="Schein J."/>
            <person name="Sterck L."/>
            <person name="Aerts A."/>
            <person name="Bhalerao R.R."/>
            <person name="Bhalerao R.P."/>
            <person name="Blaudez D."/>
            <person name="Boerjan W."/>
            <person name="Brun A."/>
            <person name="Brunner A."/>
            <person name="Busov V."/>
            <person name="Campbell M."/>
            <person name="Carlson J."/>
            <person name="Chalot M."/>
            <person name="Chapman J."/>
            <person name="Chen G.L."/>
            <person name="Cooper D."/>
            <person name="Coutinho P.M."/>
            <person name="Couturier J."/>
            <person name="Covert S."/>
            <person name="Cronk Q."/>
            <person name="Cunningham R."/>
            <person name="Davis J."/>
            <person name="Degroeve S."/>
            <person name="Dejardin A."/>
            <person name="Depamphilis C."/>
            <person name="Detter J."/>
            <person name="Dirks B."/>
            <person name="Dubchak I."/>
            <person name="Duplessis S."/>
            <person name="Ehlting J."/>
            <person name="Ellis B."/>
            <person name="Gendler K."/>
            <person name="Goodstein D."/>
            <person name="Gribskov M."/>
            <person name="Grimwood J."/>
            <person name="Groover A."/>
            <person name="Gunter L."/>
            <person name="Hamberger B."/>
            <person name="Heinze B."/>
            <person name="Helariutta Y."/>
            <person name="Henrissat B."/>
            <person name="Holligan D."/>
            <person name="Holt R."/>
            <person name="Huang W."/>
            <person name="Islam-Faridi N."/>
            <person name="Jones S."/>
            <person name="Jones-Rhoades M."/>
            <person name="Jorgensen R."/>
            <person name="Joshi C."/>
            <person name="Kangasjarvi J."/>
            <person name="Karlsson J."/>
            <person name="Kelleher C."/>
            <person name="Kirkpatrick R."/>
            <person name="Kirst M."/>
            <person name="Kohler A."/>
            <person name="Kalluri U."/>
            <person name="Larimer F."/>
            <person name="Leebens-Mack J."/>
            <person name="Leple J.C."/>
            <person name="Locascio P."/>
            <person name="Lou Y."/>
            <person name="Lucas S."/>
            <person name="Martin F."/>
            <person name="Montanini B."/>
            <person name="Napoli C."/>
            <person name="Nelson D.R."/>
            <person name="Nelson C."/>
            <person name="Nieminen K."/>
            <person name="Nilsson O."/>
            <person name="Pereda V."/>
            <person name="Peter G."/>
            <person name="Philippe R."/>
            <person name="Pilate G."/>
            <person name="Poliakov A."/>
            <person name="Razumovskaya J."/>
            <person name="Richardson P."/>
            <person name="Rinaldi C."/>
            <person name="Ritland K."/>
            <person name="Rouze P."/>
            <person name="Ryaboy D."/>
            <person name="Schmutz J."/>
            <person name="Schrader J."/>
            <person name="Segerman B."/>
            <person name="Shin H."/>
            <person name="Siddiqui A."/>
            <person name="Sterky F."/>
            <person name="Terry A."/>
            <person name="Tsai C.J."/>
            <person name="Uberbacher E."/>
            <person name="Unneberg P."/>
            <person name="Vahala J."/>
            <person name="Wall K."/>
            <person name="Wessler S."/>
            <person name="Yang G."/>
            <person name="Yin T."/>
            <person name="Douglas C."/>
            <person name="Marra M."/>
            <person name="Sandberg G."/>
            <person name="Van de Peer Y."/>
            <person name="Rokhsar D."/>
        </authorList>
    </citation>
    <scope>NUCLEOTIDE SEQUENCE [LARGE SCALE GENOMIC DNA]</scope>
    <source>
        <strain evidence="2">cv. Nisqually</strain>
    </source>
</reference>
<name>B9MTI6_POPTR</name>
<organism evidence="1 2">
    <name type="scientific">Populus trichocarpa</name>
    <name type="common">Western balsam poplar</name>
    <name type="synonym">Populus balsamifera subsp. trichocarpa</name>
    <dbReference type="NCBI Taxonomy" id="3694"/>
    <lineage>
        <taxon>Eukaryota</taxon>
        <taxon>Viridiplantae</taxon>
        <taxon>Streptophyta</taxon>
        <taxon>Embryophyta</taxon>
        <taxon>Tracheophyta</taxon>
        <taxon>Spermatophyta</taxon>
        <taxon>Magnoliopsida</taxon>
        <taxon>eudicotyledons</taxon>
        <taxon>Gunneridae</taxon>
        <taxon>Pentapetalae</taxon>
        <taxon>rosids</taxon>
        <taxon>fabids</taxon>
        <taxon>Malpighiales</taxon>
        <taxon>Salicaceae</taxon>
        <taxon>Saliceae</taxon>
        <taxon>Populus</taxon>
    </lineage>
</organism>
<evidence type="ECO:0000313" key="2">
    <source>
        <dbReference type="Proteomes" id="UP000006729"/>
    </source>
</evidence>
<dbReference type="Proteomes" id="UP000006729">
    <property type="component" value="Chromosome 6"/>
</dbReference>
<dbReference type="AlphaFoldDB" id="B9MTI6"/>
<gene>
    <name evidence="1" type="ORF">POPTR_006G120900</name>
</gene>
<evidence type="ECO:0000313" key="1">
    <source>
        <dbReference type="EMBL" id="PNT31181.1"/>
    </source>
</evidence>
<proteinExistence type="predicted"/>
<dbReference type="HOGENOM" id="CLU_1221440_0_0_1"/>
<dbReference type="InParanoid" id="B9MTI6"/>